<comment type="catalytic activity">
    <reaction evidence="6 7 8">
        <text>alpha-D-glucose 6-phosphate = beta-D-fructose 6-phosphate</text>
        <dbReference type="Rhea" id="RHEA:11816"/>
        <dbReference type="ChEBI" id="CHEBI:57634"/>
        <dbReference type="ChEBI" id="CHEBI:58225"/>
        <dbReference type="EC" id="5.3.1.9"/>
    </reaction>
</comment>
<gene>
    <name evidence="7" type="primary">pgi</name>
    <name evidence="9" type="ORF">COB20_09790</name>
</gene>
<dbReference type="UniPathway" id="UPA00109">
    <property type="reaction ID" value="UER00181"/>
</dbReference>
<evidence type="ECO:0000256" key="3">
    <source>
        <dbReference type="ARBA" id="ARBA00022432"/>
    </source>
</evidence>
<name>A0A2A4X2U3_9GAMM</name>
<evidence type="ECO:0000256" key="7">
    <source>
        <dbReference type="HAMAP-Rule" id="MF_00473"/>
    </source>
</evidence>
<dbReference type="InterPro" id="IPR035476">
    <property type="entry name" value="SIS_PGI_1"/>
</dbReference>
<dbReference type="InterPro" id="IPR035482">
    <property type="entry name" value="SIS_PGI_2"/>
</dbReference>
<evidence type="ECO:0000256" key="4">
    <source>
        <dbReference type="ARBA" id="ARBA00023152"/>
    </source>
</evidence>
<feature type="active site" evidence="7">
    <location>
        <position position="378"/>
    </location>
</feature>
<keyword evidence="5 7" id="KW-0413">Isomerase</keyword>
<dbReference type="Proteomes" id="UP000218767">
    <property type="component" value="Unassembled WGS sequence"/>
</dbReference>
<comment type="function">
    <text evidence="7">Catalyzes the reversible isomerization of glucose-6-phosphate to fructose-6-phosphate.</text>
</comment>
<evidence type="ECO:0000256" key="5">
    <source>
        <dbReference type="ARBA" id="ARBA00023235"/>
    </source>
</evidence>
<comment type="pathway">
    <text evidence="1 7 8">Carbohydrate degradation; glycolysis; D-glyceraldehyde 3-phosphate and glycerone phosphate from D-glucose: step 2/4.</text>
</comment>
<dbReference type="InterPro" id="IPR001672">
    <property type="entry name" value="G6P_Isomerase"/>
</dbReference>
<dbReference type="PRINTS" id="PR00662">
    <property type="entry name" value="G6PISOMERASE"/>
</dbReference>
<dbReference type="UniPathway" id="UPA00138"/>
<evidence type="ECO:0000256" key="1">
    <source>
        <dbReference type="ARBA" id="ARBA00004926"/>
    </source>
</evidence>
<dbReference type="AlphaFoldDB" id="A0A2A4X2U3"/>
<dbReference type="PROSITE" id="PS00174">
    <property type="entry name" value="P_GLUCOSE_ISOMERASE_2"/>
    <property type="match status" value="1"/>
</dbReference>
<dbReference type="Pfam" id="PF00342">
    <property type="entry name" value="PGI"/>
    <property type="match status" value="1"/>
</dbReference>
<dbReference type="GO" id="GO:0004347">
    <property type="term" value="F:glucose-6-phosphate isomerase activity"/>
    <property type="evidence" value="ECO:0007669"/>
    <property type="project" value="UniProtKB-UniRule"/>
</dbReference>
<dbReference type="EMBL" id="NVUL01000052">
    <property type="protein sequence ID" value="PCI76836.1"/>
    <property type="molecule type" value="Genomic_DNA"/>
</dbReference>
<organism evidence="9 10">
    <name type="scientific">SAR86 cluster bacterium</name>
    <dbReference type="NCBI Taxonomy" id="2030880"/>
    <lineage>
        <taxon>Bacteria</taxon>
        <taxon>Pseudomonadati</taxon>
        <taxon>Pseudomonadota</taxon>
        <taxon>Gammaproteobacteria</taxon>
        <taxon>SAR86 cluster</taxon>
    </lineage>
</organism>
<dbReference type="CDD" id="cd05015">
    <property type="entry name" value="SIS_PGI_1"/>
    <property type="match status" value="1"/>
</dbReference>
<dbReference type="PROSITE" id="PS51463">
    <property type="entry name" value="P_GLUCOSE_ISOMERASE_3"/>
    <property type="match status" value="1"/>
</dbReference>
<keyword evidence="4 7" id="KW-0324">Glycolysis</keyword>
<dbReference type="HAMAP" id="MF_00473">
    <property type="entry name" value="G6P_isomerase"/>
    <property type="match status" value="1"/>
</dbReference>
<protein>
    <recommendedName>
        <fullName evidence="7">Glucose-6-phosphate isomerase</fullName>
        <shortName evidence="7">GPI</shortName>
        <ecNumber evidence="7">5.3.1.9</ecNumber>
    </recommendedName>
    <alternativeName>
        <fullName evidence="7">Phosphoglucose isomerase</fullName>
        <shortName evidence="7">PGI</shortName>
    </alternativeName>
    <alternativeName>
        <fullName evidence="7">Phosphohexose isomerase</fullName>
        <shortName evidence="7">PHI</shortName>
    </alternativeName>
</protein>
<dbReference type="InterPro" id="IPR018189">
    <property type="entry name" value="Phosphoglucose_isomerase_CS"/>
</dbReference>
<proteinExistence type="inferred from homology"/>
<dbReference type="PANTHER" id="PTHR11469">
    <property type="entry name" value="GLUCOSE-6-PHOSPHATE ISOMERASE"/>
    <property type="match status" value="1"/>
</dbReference>
<dbReference type="GO" id="GO:0006096">
    <property type="term" value="P:glycolytic process"/>
    <property type="evidence" value="ECO:0007669"/>
    <property type="project" value="UniProtKB-UniRule"/>
</dbReference>
<comment type="caution">
    <text evidence="9">The sequence shown here is derived from an EMBL/GenBank/DDBJ whole genome shotgun (WGS) entry which is preliminary data.</text>
</comment>
<feature type="active site" evidence="7">
    <location>
        <position position="489"/>
    </location>
</feature>
<evidence type="ECO:0000313" key="10">
    <source>
        <dbReference type="Proteomes" id="UP000218767"/>
    </source>
</evidence>
<comment type="pathway">
    <text evidence="7">Carbohydrate biosynthesis; gluconeogenesis.</text>
</comment>
<dbReference type="SUPFAM" id="SSF53697">
    <property type="entry name" value="SIS domain"/>
    <property type="match status" value="1"/>
</dbReference>
<dbReference type="GO" id="GO:0097367">
    <property type="term" value="F:carbohydrate derivative binding"/>
    <property type="evidence" value="ECO:0007669"/>
    <property type="project" value="InterPro"/>
</dbReference>
<evidence type="ECO:0000256" key="6">
    <source>
        <dbReference type="ARBA" id="ARBA00029321"/>
    </source>
</evidence>
<reference evidence="10" key="1">
    <citation type="submission" date="2017-08" db="EMBL/GenBank/DDBJ databases">
        <title>A dynamic microbial community with high functional redundancy inhabits the cold, oxic subseafloor aquifer.</title>
        <authorList>
            <person name="Tully B.J."/>
            <person name="Wheat C.G."/>
            <person name="Glazer B.T."/>
            <person name="Huber J.A."/>
        </authorList>
    </citation>
    <scope>NUCLEOTIDE SEQUENCE [LARGE SCALE GENOMIC DNA]</scope>
</reference>
<evidence type="ECO:0000256" key="2">
    <source>
        <dbReference type="ARBA" id="ARBA00006604"/>
    </source>
</evidence>
<comment type="similarity">
    <text evidence="2 7 8">Belongs to the GPI family.</text>
</comment>
<comment type="subcellular location">
    <subcellularLocation>
        <location evidence="7">Cytoplasm</location>
    </subcellularLocation>
</comment>
<dbReference type="CDD" id="cd05016">
    <property type="entry name" value="SIS_PGI_2"/>
    <property type="match status" value="1"/>
</dbReference>
<dbReference type="GO" id="GO:0048029">
    <property type="term" value="F:monosaccharide binding"/>
    <property type="evidence" value="ECO:0007669"/>
    <property type="project" value="TreeGrafter"/>
</dbReference>
<dbReference type="Gene3D" id="3.40.50.10490">
    <property type="entry name" value="Glucose-6-phosphate isomerase like protein, domain 1"/>
    <property type="match status" value="2"/>
</dbReference>
<evidence type="ECO:0000313" key="9">
    <source>
        <dbReference type="EMBL" id="PCI76836.1"/>
    </source>
</evidence>
<dbReference type="Gene3D" id="1.10.1390.10">
    <property type="match status" value="1"/>
</dbReference>
<dbReference type="PANTHER" id="PTHR11469:SF1">
    <property type="entry name" value="GLUCOSE-6-PHOSPHATE ISOMERASE"/>
    <property type="match status" value="1"/>
</dbReference>
<keyword evidence="7" id="KW-0963">Cytoplasm</keyword>
<sequence length="525" mass="57860">MDGSRNNAARLALQKHSEEFRRREFRLSALFDTDGNRFQAYSLSHEGLLLDYSKNFIEPETISLLLDLTEQSQLPAAIDAMFRGEEINITEKRAALHVALRDPSAKTNTPEVSASLDRMASLVAELHGGKWTGYSGKAITDVVNIGIGGSDLGPAMVCDALSPFATNKLSVHFVSNVDPSHLQSTLKDLEAETTLFVVASKSFSTLETLKNAEAARDWLLQQTDATATAKHFIAITTNLSAATEFGIEEANLYPLWDWVGGRFSLWSAIGLPIALALGMDGFRQLLAGAHSMDEHFRTAPPEKNLPVILALLNFWYREYFDAHSTAIVPYSQRLNLLPSFLQQLCMESLGKSVDKQGVPIEHNTGDIIWGSAGTNGQHSYFQLLHQGTEFIPVDFIAFANSDAEENAQAHQHLLANCFSQSLALMEGKLDADSSHKVVAGNKPSNTLLLEELNPYNLGMLIALFEHKVYALSVLWNINAFDQWGVELGKKLSTKVFAAMSAEPDQGVLDESTQGLIQKAQHWRKD</sequence>
<dbReference type="InterPro" id="IPR046348">
    <property type="entry name" value="SIS_dom_sf"/>
</dbReference>
<dbReference type="InterPro" id="IPR023096">
    <property type="entry name" value="G6P_Isomerase_C"/>
</dbReference>
<dbReference type="PROSITE" id="PS00765">
    <property type="entry name" value="P_GLUCOSE_ISOMERASE_1"/>
    <property type="match status" value="1"/>
</dbReference>
<dbReference type="GO" id="GO:0051156">
    <property type="term" value="P:glucose 6-phosphate metabolic process"/>
    <property type="evidence" value="ECO:0007669"/>
    <property type="project" value="TreeGrafter"/>
</dbReference>
<accession>A0A2A4X2U3</accession>
<keyword evidence="3 7" id="KW-0312">Gluconeogenesis</keyword>
<feature type="active site" description="Proton donor" evidence="7">
    <location>
        <position position="347"/>
    </location>
</feature>
<dbReference type="NCBIfam" id="NF001211">
    <property type="entry name" value="PRK00179.1"/>
    <property type="match status" value="1"/>
</dbReference>
<dbReference type="EC" id="5.3.1.9" evidence="7"/>
<evidence type="ECO:0000256" key="8">
    <source>
        <dbReference type="RuleBase" id="RU000612"/>
    </source>
</evidence>
<dbReference type="GO" id="GO:0005829">
    <property type="term" value="C:cytosol"/>
    <property type="evidence" value="ECO:0007669"/>
    <property type="project" value="TreeGrafter"/>
</dbReference>
<dbReference type="GO" id="GO:0006094">
    <property type="term" value="P:gluconeogenesis"/>
    <property type="evidence" value="ECO:0007669"/>
    <property type="project" value="UniProtKB-UniRule"/>
</dbReference>